<proteinExistence type="predicted"/>
<keyword evidence="3" id="KW-1185">Reference proteome</keyword>
<feature type="domain" description="PRISE-like Rossmann-fold" evidence="1">
    <location>
        <begin position="12"/>
        <end position="313"/>
    </location>
</feature>
<dbReference type="InterPro" id="IPR036291">
    <property type="entry name" value="NAD(P)-bd_dom_sf"/>
</dbReference>
<dbReference type="EMBL" id="JAJVCZ030000007">
    <property type="protein sequence ID" value="KAL0257658.1"/>
    <property type="molecule type" value="Genomic_DNA"/>
</dbReference>
<dbReference type="CDD" id="cd08948">
    <property type="entry name" value="5beta-POR_like_SDR_a"/>
    <property type="match status" value="1"/>
</dbReference>
<dbReference type="Proteomes" id="UP001430584">
    <property type="component" value="Unassembled WGS sequence"/>
</dbReference>
<dbReference type="Pfam" id="PF22917">
    <property type="entry name" value="PRISE"/>
    <property type="match status" value="1"/>
</dbReference>
<dbReference type="Gene3D" id="3.40.50.720">
    <property type="entry name" value="NAD(P)-binding Rossmann-like Domain"/>
    <property type="match status" value="1"/>
</dbReference>
<name>A0ABR3CAK6_9PEZI</name>
<dbReference type="GeneID" id="92010906"/>
<dbReference type="RefSeq" id="XP_066630687.1">
    <property type="nucleotide sequence ID" value="XM_066778250.1"/>
</dbReference>
<gene>
    <name evidence="2" type="ORF">SLS55_006821</name>
</gene>
<sequence length="383" mass="43651">MTANSFNAPKVAFISGCNGISGHALVEHLSKQPASEWSKIVISSLRPSSVVWTDPRIQFVAVDFLGSQEKAVKALRELCQDITHVYFTSYVHNDDLNKLVEKNVPLFKNFMEVIERICPRLERVCLQTGGKHYGCHLGPTKQPITEDIPRYEDRGLNFYYQQEDFLFEVQKRRNQWSYNIIRPFGIIGYTPSANGMSLAVSFAVYFLLNLELGQSAPFPGSSVVLDFPEDISYSPSIADMSVWATTNERARNQAFNQVSGDPVVMRYFWPQLAAYFGVEMDEVTTLQSDINDWIKDKRPVWERVVAKYGGKVEAFDWCTWGMFEWAYCQRHWPALPSVTKARSLGWMRVDTAMQCWEETFGTFENAGILPKASVIRAALKEGK</sequence>
<dbReference type="InterPro" id="IPR055222">
    <property type="entry name" value="PRISE-like_Rossmann-fold"/>
</dbReference>
<reference evidence="2 3" key="1">
    <citation type="submission" date="2024-02" db="EMBL/GenBank/DDBJ databases">
        <title>De novo assembly and annotation of 12 fungi associated with fruit tree decline syndrome in Ontario, Canada.</title>
        <authorList>
            <person name="Sulman M."/>
            <person name="Ellouze W."/>
            <person name="Ilyukhin E."/>
        </authorList>
    </citation>
    <scope>NUCLEOTIDE SEQUENCE [LARGE SCALE GENOMIC DNA]</scope>
    <source>
        <strain evidence="2 3">FDS-637</strain>
    </source>
</reference>
<organism evidence="2 3">
    <name type="scientific">Diplodia seriata</name>
    <dbReference type="NCBI Taxonomy" id="420778"/>
    <lineage>
        <taxon>Eukaryota</taxon>
        <taxon>Fungi</taxon>
        <taxon>Dikarya</taxon>
        <taxon>Ascomycota</taxon>
        <taxon>Pezizomycotina</taxon>
        <taxon>Dothideomycetes</taxon>
        <taxon>Dothideomycetes incertae sedis</taxon>
        <taxon>Botryosphaeriales</taxon>
        <taxon>Botryosphaeriaceae</taxon>
        <taxon>Diplodia</taxon>
    </lineage>
</organism>
<comment type="caution">
    <text evidence="2">The sequence shown here is derived from an EMBL/GenBank/DDBJ whole genome shotgun (WGS) entry which is preliminary data.</text>
</comment>
<dbReference type="PANTHER" id="PTHR32487">
    <property type="entry name" value="3-OXO-DELTA(4,5)-STEROID 5-BETA-REDUCTASE"/>
    <property type="match status" value="1"/>
</dbReference>
<dbReference type="PANTHER" id="PTHR32487:SF0">
    <property type="entry name" value="3-OXO-DELTA(4,5)-STEROID 5-BETA-REDUCTASE"/>
    <property type="match status" value="1"/>
</dbReference>
<evidence type="ECO:0000313" key="3">
    <source>
        <dbReference type="Proteomes" id="UP001430584"/>
    </source>
</evidence>
<evidence type="ECO:0000259" key="1">
    <source>
        <dbReference type="Pfam" id="PF22917"/>
    </source>
</evidence>
<protein>
    <recommendedName>
        <fullName evidence="1">PRISE-like Rossmann-fold domain-containing protein</fullName>
    </recommendedName>
</protein>
<evidence type="ECO:0000313" key="2">
    <source>
        <dbReference type="EMBL" id="KAL0257658.1"/>
    </source>
</evidence>
<dbReference type="SUPFAM" id="SSF51735">
    <property type="entry name" value="NAD(P)-binding Rossmann-fold domains"/>
    <property type="match status" value="1"/>
</dbReference>
<accession>A0ABR3CAK6</accession>